<dbReference type="EMBL" id="CP112866">
    <property type="protein sequence ID" value="UZW21084.1"/>
    <property type="molecule type" value="Genomic_DNA"/>
</dbReference>
<sequence length="90" mass="10357">MKWMLRLINSQGEMFYSEAADIQGNRRLCRHPQFAEQFDSLPDAERGLSYFQLLWEFRAYVMDITEMRAGECFGAQGRSIHGATEGTAIC</sequence>
<accession>A0ABY6QP62</accession>
<gene>
    <name evidence="1" type="ORF">OSC50_12330</name>
</gene>
<reference evidence="1" key="1">
    <citation type="submission" date="2022-11" db="EMBL/GenBank/DDBJ databases">
        <title>Taxonomic description of a new Pseudomonas species.</title>
        <authorList>
            <person name="Tambong J.T."/>
        </authorList>
    </citation>
    <scope>NUCLEOTIDE SEQUENCE</scope>
    <source>
        <strain evidence="1">S1Bt42</strain>
    </source>
</reference>
<dbReference type="Proteomes" id="UP001164116">
    <property type="component" value="Chromosome"/>
</dbReference>
<keyword evidence="2" id="KW-1185">Reference proteome</keyword>
<evidence type="ECO:0000313" key="1">
    <source>
        <dbReference type="EMBL" id="UZW21084.1"/>
    </source>
</evidence>
<dbReference type="RefSeq" id="WP_266249272.1">
    <property type="nucleotide sequence ID" value="NZ_CP112866.1"/>
</dbReference>
<name>A0ABY6QP62_9PSED</name>
<organism evidence="1 2">
    <name type="scientific">Pseudomonas quebecensis</name>
    <dbReference type="NCBI Taxonomy" id="2995174"/>
    <lineage>
        <taxon>Bacteria</taxon>
        <taxon>Pseudomonadati</taxon>
        <taxon>Pseudomonadota</taxon>
        <taxon>Gammaproteobacteria</taxon>
        <taxon>Pseudomonadales</taxon>
        <taxon>Pseudomonadaceae</taxon>
        <taxon>Pseudomonas</taxon>
    </lineage>
</organism>
<proteinExistence type="predicted"/>
<protein>
    <submittedName>
        <fullName evidence="1">Uncharacterized protein</fullName>
    </submittedName>
</protein>
<evidence type="ECO:0000313" key="2">
    <source>
        <dbReference type="Proteomes" id="UP001164116"/>
    </source>
</evidence>